<reference evidence="8" key="1">
    <citation type="journal article" date="2019" name="Int. J. Syst. Evol. Microbiol.">
        <title>The Global Catalogue of Microorganisms (GCM) 10K type strain sequencing project: providing services to taxonomists for standard genome sequencing and annotation.</title>
        <authorList>
            <consortium name="The Broad Institute Genomics Platform"/>
            <consortium name="The Broad Institute Genome Sequencing Center for Infectious Disease"/>
            <person name="Wu L."/>
            <person name="Ma J."/>
        </authorList>
    </citation>
    <scope>NUCLEOTIDE SEQUENCE [LARGE SCALE GENOMIC DNA]</scope>
    <source>
        <strain evidence="8">CGMCC 4.7152</strain>
    </source>
</reference>
<organism evidence="7 8">
    <name type="scientific">Dactylosporangium cerinum</name>
    <dbReference type="NCBI Taxonomy" id="1434730"/>
    <lineage>
        <taxon>Bacteria</taxon>
        <taxon>Bacillati</taxon>
        <taxon>Actinomycetota</taxon>
        <taxon>Actinomycetes</taxon>
        <taxon>Micromonosporales</taxon>
        <taxon>Micromonosporaceae</taxon>
        <taxon>Dactylosporangium</taxon>
    </lineage>
</organism>
<evidence type="ECO:0000256" key="3">
    <source>
        <dbReference type="ARBA" id="ARBA00022741"/>
    </source>
</evidence>
<dbReference type="EMBL" id="JBHSIU010000042">
    <property type="protein sequence ID" value="MFC5002703.1"/>
    <property type="molecule type" value="Genomic_DNA"/>
</dbReference>
<comment type="similarity">
    <text evidence="1">Belongs to the ABC transporter superfamily.</text>
</comment>
<comment type="caution">
    <text evidence="7">The sequence shown here is derived from an EMBL/GenBank/DDBJ whole genome shotgun (WGS) entry which is preliminary data.</text>
</comment>
<proteinExistence type="inferred from homology"/>
<dbReference type="SMART" id="SM00382">
    <property type="entry name" value="AAA"/>
    <property type="match status" value="2"/>
</dbReference>
<evidence type="ECO:0000256" key="2">
    <source>
        <dbReference type="ARBA" id="ARBA00022448"/>
    </source>
</evidence>
<keyword evidence="2" id="KW-0813">Transport</keyword>
<dbReference type="PANTHER" id="PTHR43776:SF7">
    <property type="entry name" value="D,D-DIPEPTIDE TRANSPORT ATP-BINDING PROTEIN DDPF-RELATED"/>
    <property type="match status" value="1"/>
</dbReference>
<dbReference type="Pfam" id="PF08352">
    <property type="entry name" value="oligo_HPY"/>
    <property type="match status" value="2"/>
</dbReference>
<dbReference type="Pfam" id="PF00005">
    <property type="entry name" value="ABC_tran"/>
    <property type="match status" value="2"/>
</dbReference>
<evidence type="ECO:0000256" key="1">
    <source>
        <dbReference type="ARBA" id="ARBA00005417"/>
    </source>
</evidence>
<dbReference type="PROSITE" id="PS50893">
    <property type="entry name" value="ABC_TRANSPORTER_2"/>
    <property type="match status" value="2"/>
</dbReference>
<dbReference type="PROSITE" id="PS00211">
    <property type="entry name" value="ABC_TRANSPORTER_1"/>
    <property type="match status" value="2"/>
</dbReference>
<dbReference type="InterPro" id="IPR003593">
    <property type="entry name" value="AAA+_ATPase"/>
</dbReference>
<dbReference type="Gene3D" id="3.40.50.300">
    <property type="entry name" value="P-loop containing nucleotide triphosphate hydrolases"/>
    <property type="match status" value="2"/>
</dbReference>
<dbReference type="InterPro" id="IPR017871">
    <property type="entry name" value="ABC_transporter-like_CS"/>
</dbReference>
<gene>
    <name evidence="7" type="ORF">ACFPIJ_33360</name>
</gene>
<dbReference type="PANTHER" id="PTHR43776">
    <property type="entry name" value="TRANSPORT ATP-BINDING PROTEIN"/>
    <property type="match status" value="1"/>
</dbReference>
<sequence length="632" mass="68521">MTPPLLSIDGLTIHAPTRHGPVSLVEEVSLQVRPGETVCLIGESGSGKTVTAKAIMRLTDFDGLQITAGKVVIDGHDVTRLAQRDLRQIRGRKVAMVFQEPLAAFDPLFTVGSQLTEAAGDGDHRQRWQHAVRLLDRVGIPDPQLCMRQLPGELSGGMLQRVMIAMALAGGPSLLIADEPTTALDTTIQAQVLQLLHSLQTELGMAILLITHDMGIAAQFADRVAVMYAGRVVEQSDTGRLFRAPQHPYTAALLRSVTSLDSDRGTPLPVIDGAPPSPFAPPSGCRFHPRCPLATDRCRTAVPPLRDLDGRSVACWHPQPLVTLPPVRAVATSRAARPSETLVEVRALTRTYTRAGKPVHAVDGVSLQLRRGETLGLVGESGSGKSTLGRLITRLEDPDAGQIWYAGQDLTAMRGRALKEVRKHLQIVFQDSYGAMNPRWRIGDIVSESLAIHTSAGRRQRRVRAGELLETVGLPAAWIDRYPHQLSGGQRQRVGLARAIALDPAVVVADEAVSALDVSVQAQIVNLMQDLQRRLGLTFLFIAHGLHTVRHISDRVAVMYRGRIVELAPAEDLFTRPAHHYTRQLIAATPWPDPERRTGASAVNAGATTFTPGSSDVSQLPRHVYGADAKPK</sequence>
<dbReference type="CDD" id="cd03257">
    <property type="entry name" value="ABC_NikE_OppD_transporters"/>
    <property type="match status" value="2"/>
</dbReference>
<evidence type="ECO:0000259" key="6">
    <source>
        <dbReference type="PROSITE" id="PS50893"/>
    </source>
</evidence>
<dbReference type="InterPro" id="IPR013563">
    <property type="entry name" value="Oligopep_ABC_C"/>
</dbReference>
<dbReference type="InterPro" id="IPR027417">
    <property type="entry name" value="P-loop_NTPase"/>
</dbReference>
<keyword evidence="3" id="KW-0547">Nucleotide-binding</keyword>
<dbReference type="InterPro" id="IPR003439">
    <property type="entry name" value="ABC_transporter-like_ATP-bd"/>
</dbReference>
<accession>A0ABV9W5T2</accession>
<dbReference type="InterPro" id="IPR050319">
    <property type="entry name" value="ABC_transp_ATP-bind"/>
</dbReference>
<dbReference type="SUPFAM" id="SSF52540">
    <property type="entry name" value="P-loop containing nucleoside triphosphate hydrolases"/>
    <property type="match status" value="2"/>
</dbReference>
<dbReference type="NCBIfam" id="NF008453">
    <property type="entry name" value="PRK11308.1"/>
    <property type="match status" value="2"/>
</dbReference>
<evidence type="ECO:0000313" key="7">
    <source>
        <dbReference type="EMBL" id="MFC5002703.1"/>
    </source>
</evidence>
<keyword evidence="8" id="KW-1185">Reference proteome</keyword>
<dbReference type="RefSeq" id="WP_380121037.1">
    <property type="nucleotide sequence ID" value="NZ_JBHSIU010000042.1"/>
</dbReference>
<feature type="compositionally biased region" description="Polar residues" evidence="5">
    <location>
        <begin position="606"/>
        <end position="618"/>
    </location>
</feature>
<dbReference type="GO" id="GO:0005524">
    <property type="term" value="F:ATP binding"/>
    <property type="evidence" value="ECO:0007669"/>
    <property type="project" value="UniProtKB-KW"/>
</dbReference>
<feature type="domain" description="ABC transporter" evidence="6">
    <location>
        <begin position="6"/>
        <end position="254"/>
    </location>
</feature>
<evidence type="ECO:0000313" key="8">
    <source>
        <dbReference type="Proteomes" id="UP001595912"/>
    </source>
</evidence>
<evidence type="ECO:0000256" key="4">
    <source>
        <dbReference type="ARBA" id="ARBA00022840"/>
    </source>
</evidence>
<feature type="region of interest" description="Disordered" evidence="5">
    <location>
        <begin position="590"/>
        <end position="632"/>
    </location>
</feature>
<evidence type="ECO:0000256" key="5">
    <source>
        <dbReference type="SAM" id="MobiDB-lite"/>
    </source>
</evidence>
<name>A0ABV9W5T2_9ACTN</name>
<feature type="domain" description="ABC transporter" evidence="6">
    <location>
        <begin position="343"/>
        <end position="586"/>
    </location>
</feature>
<keyword evidence="4 7" id="KW-0067">ATP-binding</keyword>
<dbReference type="NCBIfam" id="NF007739">
    <property type="entry name" value="PRK10419.1"/>
    <property type="match status" value="2"/>
</dbReference>
<dbReference type="Proteomes" id="UP001595912">
    <property type="component" value="Unassembled WGS sequence"/>
</dbReference>
<dbReference type="NCBIfam" id="TIGR01727">
    <property type="entry name" value="oligo_HPY"/>
    <property type="match status" value="1"/>
</dbReference>
<protein>
    <submittedName>
        <fullName evidence="7">Dipeptide ABC transporter ATP-binding protein</fullName>
    </submittedName>
</protein>